<protein>
    <submittedName>
        <fullName evidence="1">Uncharacterized protein</fullName>
    </submittedName>
</protein>
<reference evidence="1" key="1">
    <citation type="submission" date="2014-09" db="EMBL/GenBank/DDBJ databases">
        <authorList>
            <person name="Magalhaes I.L.F."/>
            <person name="Oliveira U."/>
            <person name="Santos F.R."/>
            <person name="Vidigal T.H.D.A."/>
            <person name="Brescovit A.D."/>
            <person name="Santos A.J."/>
        </authorList>
    </citation>
    <scope>NUCLEOTIDE SEQUENCE</scope>
    <source>
        <tissue evidence="1">Shoot tissue taken approximately 20 cm above the soil surface</tissue>
    </source>
</reference>
<sequence>MMSIASFFPLCRLHHYKRAWNSDAVPWPEPY</sequence>
<accession>A0A0A9EDK3</accession>
<dbReference type="AlphaFoldDB" id="A0A0A9EDK3"/>
<organism evidence="1">
    <name type="scientific">Arundo donax</name>
    <name type="common">Giant reed</name>
    <name type="synonym">Donax arundinaceus</name>
    <dbReference type="NCBI Taxonomy" id="35708"/>
    <lineage>
        <taxon>Eukaryota</taxon>
        <taxon>Viridiplantae</taxon>
        <taxon>Streptophyta</taxon>
        <taxon>Embryophyta</taxon>
        <taxon>Tracheophyta</taxon>
        <taxon>Spermatophyta</taxon>
        <taxon>Magnoliopsida</taxon>
        <taxon>Liliopsida</taxon>
        <taxon>Poales</taxon>
        <taxon>Poaceae</taxon>
        <taxon>PACMAD clade</taxon>
        <taxon>Arundinoideae</taxon>
        <taxon>Arundineae</taxon>
        <taxon>Arundo</taxon>
    </lineage>
</organism>
<evidence type="ECO:0000313" key="1">
    <source>
        <dbReference type="EMBL" id="JAD98111.1"/>
    </source>
</evidence>
<name>A0A0A9EDK3_ARUDO</name>
<proteinExistence type="predicted"/>
<reference evidence="1" key="2">
    <citation type="journal article" date="2015" name="Data Brief">
        <title>Shoot transcriptome of the giant reed, Arundo donax.</title>
        <authorList>
            <person name="Barrero R.A."/>
            <person name="Guerrero F.D."/>
            <person name="Moolhuijzen P."/>
            <person name="Goolsby J.A."/>
            <person name="Tidwell J."/>
            <person name="Bellgard S.E."/>
            <person name="Bellgard M.I."/>
        </authorList>
    </citation>
    <scope>NUCLEOTIDE SEQUENCE</scope>
    <source>
        <tissue evidence="1">Shoot tissue taken approximately 20 cm above the soil surface</tissue>
    </source>
</reference>
<dbReference type="EMBL" id="GBRH01199784">
    <property type="protein sequence ID" value="JAD98111.1"/>
    <property type="molecule type" value="Transcribed_RNA"/>
</dbReference>